<name>A0A9E7JMW3_9LILI</name>
<keyword evidence="11" id="KW-0378">Hydrolase</keyword>
<evidence type="ECO:0000256" key="4">
    <source>
        <dbReference type="ARBA" id="ARBA00022729"/>
    </source>
</evidence>
<feature type="transmembrane region" description="Helical" evidence="8">
    <location>
        <begin position="224"/>
        <end position="246"/>
    </location>
</feature>
<dbReference type="PANTHER" id="PTHR48007:SF86">
    <property type="entry name" value="(WILD MALAYSIAN BANANA) HYPOTHETICAL PROTEIN"/>
    <property type="match status" value="1"/>
</dbReference>
<dbReference type="SUPFAM" id="SSF52058">
    <property type="entry name" value="L domain-like"/>
    <property type="match status" value="1"/>
</dbReference>
<dbReference type="Pfam" id="PF07714">
    <property type="entry name" value="PK_Tyr_Ser-Thr"/>
    <property type="match status" value="1"/>
</dbReference>
<dbReference type="SUPFAM" id="SSF56112">
    <property type="entry name" value="Protein kinase-like (PK-like)"/>
    <property type="match status" value="1"/>
</dbReference>
<proteinExistence type="predicted"/>
<evidence type="ECO:0000256" key="3">
    <source>
        <dbReference type="ARBA" id="ARBA00022692"/>
    </source>
</evidence>
<dbReference type="FunFam" id="3.80.10.10:FF:000400">
    <property type="entry name" value="Nuclear pore complex protein NUP107"/>
    <property type="match status" value="1"/>
</dbReference>
<dbReference type="Proteomes" id="UP001055439">
    <property type="component" value="Chromosome 2"/>
</dbReference>
<dbReference type="EMBL" id="CP097504">
    <property type="protein sequence ID" value="URD86444.1"/>
    <property type="molecule type" value="Genomic_DNA"/>
</dbReference>
<dbReference type="GO" id="GO:0080120">
    <property type="term" value="P:CAAX-box protein maturation"/>
    <property type="evidence" value="ECO:0007669"/>
    <property type="project" value="UniProtKB-ARBA"/>
</dbReference>
<dbReference type="Pfam" id="PF02517">
    <property type="entry name" value="Rce1-like"/>
    <property type="match status" value="1"/>
</dbReference>
<evidence type="ECO:0000256" key="1">
    <source>
        <dbReference type="ARBA" id="ARBA00004370"/>
    </source>
</evidence>
<dbReference type="InterPro" id="IPR046959">
    <property type="entry name" value="PRK1-6/SRF4-like"/>
</dbReference>
<dbReference type="Pfam" id="PF13855">
    <property type="entry name" value="LRR_8"/>
    <property type="match status" value="1"/>
</dbReference>
<protein>
    <submittedName>
        <fullName evidence="11">CAAX protease self-immunity</fullName>
    </submittedName>
</protein>
<feature type="chain" id="PRO_5038739539" evidence="9">
    <location>
        <begin position="29"/>
        <end position="902"/>
    </location>
</feature>
<evidence type="ECO:0000313" key="11">
    <source>
        <dbReference type="EMBL" id="URD86444.1"/>
    </source>
</evidence>
<feature type="transmembrane region" description="Helical" evidence="8">
    <location>
        <begin position="851"/>
        <end position="874"/>
    </location>
</feature>
<dbReference type="PANTHER" id="PTHR48007">
    <property type="entry name" value="LEUCINE-RICH REPEAT RECEPTOR-LIKE PROTEIN KINASE PXC1"/>
    <property type="match status" value="1"/>
</dbReference>
<evidence type="ECO:0000256" key="7">
    <source>
        <dbReference type="ARBA" id="ARBA00023136"/>
    </source>
</evidence>
<dbReference type="InterPro" id="IPR000719">
    <property type="entry name" value="Prot_kinase_dom"/>
</dbReference>
<dbReference type="Pfam" id="PF08263">
    <property type="entry name" value="LRRNT_2"/>
    <property type="match status" value="1"/>
</dbReference>
<dbReference type="Gene3D" id="1.10.510.10">
    <property type="entry name" value="Transferase(Phosphotransferase) domain 1"/>
    <property type="match status" value="1"/>
</dbReference>
<dbReference type="FunFam" id="3.30.200.20:FF:000428">
    <property type="entry name" value="Inactive LRR receptor-like serine/threonine-protein kinase BIR2"/>
    <property type="match status" value="1"/>
</dbReference>
<evidence type="ECO:0000256" key="2">
    <source>
        <dbReference type="ARBA" id="ARBA00022614"/>
    </source>
</evidence>
<keyword evidence="2" id="KW-0433">Leucine-rich repeat</keyword>
<dbReference type="Gene3D" id="3.80.10.10">
    <property type="entry name" value="Ribonuclease Inhibitor"/>
    <property type="match status" value="1"/>
</dbReference>
<dbReference type="InterPro" id="IPR001245">
    <property type="entry name" value="Ser-Thr/Tyr_kinase_cat_dom"/>
</dbReference>
<keyword evidence="4 9" id="KW-0732">Signal</keyword>
<dbReference type="GO" id="GO:0006508">
    <property type="term" value="P:proteolysis"/>
    <property type="evidence" value="ECO:0007669"/>
    <property type="project" value="UniProtKB-KW"/>
</dbReference>
<dbReference type="InterPro" id="IPR011009">
    <property type="entry name" value="Kinase-like_dom_sf"/>
</dbReference>
<dbReference type="GO" id="GO:0005524">
    <property type="term" value="F:ATP binding"/>
    <property type="evidence" value="ECO:0007669"/>
    <property type="project" value="InterPro"/>
</dbReference>
<dbReference type="InterPro" id="IPR032675">
    <property type="entry name" value="LRR_dom_sf"/>
</dbReference>
<evidence type="ECO:0000259" key="10">
    <source>
        <dbReference type="PROSITE" id="PS50011"/>
    </source>
</evidence>
<feature type="signal peptide" evidence="9">
    <location>
        <begin position="1"/>
        <end position="28"/>
    </location>
</feature>
<comment type="subcellular location">
    <subcellularLocation>
        <location evidence="1">Membrane</location>
    </subcellularLocation>
</comment>
<keyword evidence="5" id="KW-0677">Repeat</keyword>
<dbReference type="Gene3D" id="3.30.200.20">
    <property type="entry name" value="Phosphorylase Kinase, domain 1"/>
    <property type="match status" value="1"/>
</dbReference>
<dbReference type="AlphaFoldDB" id="A0A9E7JMW3"/>
<feature type="transmembrane region" description="Helical" evidence="8">
    <location>
        <begin position="52"/>
        <end position="71"/>
    </location>
</feature>
<reference evidence="11" key="1">
    <citation type="submission" date="2022-05" db="EMBL/GenBank/DDBJ databases">
        <title>The Musa troglodytarum L. genome provides insights into the mechanism of non-climacteric behaviour and enrichment of carotenoids.</title>
        <authorList>
            <person name="Wang J."/>
        </authorList>
    </citation>
    <scope>NUCLEOTIDE SEQUENCE</scope>
    <source>
        <tissue evidence="11">Leaf</tissue>
    </source>
</reference>
<keyword evidence="7 8" id="KW-0472">Membrane</keyword>
<dbReference type="Pfam" id="PF00560">
    <property type="entry name" value="LRR_1"/>
    <property type="match status" value="1"/>
</dbReference>
<evidence type="ECO:0000256" key="9">
    <source>
        <dbReference type="SAM" id="SignalP"/>
    </source>
</evidence>
<gene>
    <name evidence="11" type="ORF">MUK42_27149</name>
</gene>
<feature type="domain" description="Protein kinase" evidence="10">
    <location>
        <begin position="306"/>
        <end position="695"/>
    </location>
</feature>
<dbReference type="InterPro" id="IPR020635">
    <property type="entry name" value="Tyr_kinase_cat_dom"/>
</dbReference>
<organism evidence="11 12">
    <name type="scientific">Musa troglodytarum</name>
    <name type="common">fe'i banana</name>
    <dbReference type="NCBI Taxonomy" id="320322"/>
    <lineage>
        <taxon>Eukaryota</taxon>
        <taxon>Viridiplantae</taxon>
        <taxon>Streptophyta</taxon>
        <taxon>Embryophyta</taxon>
        <taxon>Tracheophyta</taxon>
        <taxon>Spermatophyta</taxon>
        <taxon>Magnoliopsida</taxon>
        <taxon>Liliopsida</taxon>
        <taxon>Zingiberales</taxon>
        <taxon>Musaceae</taxon>
        <taxon>Musa</taxon>
    </lineage>
</organism>
<evidence type="ECO:0000256" key="6">
    <source>
        <dbReference type="ARBA" id="ARBA00022989"/>
    </source>
</evidence>
<dbReference type="PRINTS" id="PR00019">
    <property type="entry name" value="LEURICHRPT"/>
</dbReference>
<dbReference type="OrthoDB" id="598358at2759"/>
<keyword evidence="11" id="KW-0645">Protease</keyword>
<sequence>MLKMKFTLICLLMLLAMMAHSGIRGAAAEDDVRCLTGVKTSLDRGHTLSWNFSNATVGFVCSFVGVSCWNLQENRVLALNLKAMSLAGSVPSDLQYCSAATILDLSSNAISGPIPNELCSWLPYLVTLDLSNNNLTGGIPPTLSNCNFLNTLVLAGNQLRGTIPATLARLNRLSSLDLSSNQLYGSIPPPLGDKFDANSFDGNDGLCGHPVSSRCGRSHTRTNLIIIVAAGVFGAAASLTLAYVVWRCWSPSGKRAAAGRRGEDGGWWAERLRTAHNRLVPVSLFQKPIVKVKLADLMTATADFHPNNIIVAGSPRTGTSYKAVLPDGSALTVKRLRSCPLPEKQFRAEMGRIGPLRHPNLAPLLGFCIVEDERLLVYKHMPNGALFSALESVDDALDWPARVRIGIGAARGLAWLHHGFQIPFLHQNLSSKAILLDEDNEARITDFGLARLAIDRSLGGKGDDDEIIQVLKIASGCVVAQLKERPSMYKVFQALKTVGEQYNISEQFDEFPLVYGKDELDTQSDESCCRLFRSTDSGWDEKEMGSLCDSIGKAGVKGWKKKSVFAVGNSPKVTPSPAEQEDWRRMGAVTMVMLCETACATGHHHRSLPSRGLLGGKCGCSCSLARRLLPANLHIFKAFASSRKSEKKLRNDRKISKTTQRKDLLSKDFMDMSDEAPSGNDTDFSNRIELANNNLGANGSTSYPTRGQVLQACSITSGLLLALGATIRQAAHVASVEGWAVLDSSEVSSVGFEMWHLELILGLVLLISSCRYLLLKTWPDFSRSSEAANQQILSSLEPLDYILVAFLPGISEELLFRGALMPLFGLNWRSALAVAAIFGVLHLGSGRRYSFAIWATFVGFAYGAATLISSSIIVPMASHSLNNLVGGLLWRLTSSNPKEQDK</sequence>
<dbReference type="GO" id="GO:0004175">
    <property type="term" value="F:endopeptidase activity"/>
    <property type="evidence" value="ECO:0007669"/>
    <property type="project" value="UniProtKB-ARBA"/>
</dbReference>
<evidence type="ECO:0000256" key="5">
    <source>
        <dbReference type="ARBA" id="ARBA00022737"/>
    </source>
</evidence>
<keyword evidence="12" id="KW-1185">Reference proteome</keyword>
<dbReference type="InterPro" id="IPR013210">
    <property type="entry name" value="LRR_N_plant-typ"/>
</dbReference>
<dbReference type="InterPro" id="IPR003675">
    <property type="entry name" value="Rce1/LyrA-like_dom"/>
</dbReference>
<dbReference type="SMART" id="SM00219">
    <property type="entry name" value="TyrKc"/>
    <property type="match status" value="1"/>
</dbReference>
<dbReference type="InterPro" id="IPR001611">
    <property type="entry name" value="Leu-rich_rpt"/>
</dbReference>
<dbReference type="GO" id="GO:0016020">
    <property type="term" value="C:membrane"/>
    <property type="evidence" value="ECO:0007669"/>
    <property type="project" value="UniProtKB-SubCell"/>
</dbReference>
<dbReference type="GO" id="GO:0004713">
    <property type="term" value="F:protein tyrosine kinase activity"/>
    <property type="evidence" value="ECO:0007669"/>
    <property type="project" value="InterPro"/>
</dbReference>
<keyword evidence="3 8" id="KW-0812">Transmembrane</keyword>
<keyword evidence="6 8" id="KW-1133">Transmembrane helix</keyword>
<evidence type="ECO:0000313" key="12">
    <source>
        <dbReference type="Proteomes" id="UP001055439"/>
    </source>
</evidence>
<accession>A0A9E7JMW3</accession>
<dbReference type="PROSITE" id="PS50011">
    <property type="entry name" value="PROTEIN_KINASE_DOM"/>
    <property type="match status" value="1"/>
</dbReference>
<evidence type="ECO:0000256" key="8">
    <source>
        <dbReference type="SAM" id="Phobius"/>
    </source>
</evidence>
<feature type="transmembrane region" description="Helical" evidence="8">
    <location>
        <begin position="826"/>
        <end position="845"/>
    </location>
</feature>